<sequence>MKTHNTKTRNRYNVNFLRTVLKKQNFYIFKSGNFDQTDFTTLKFNLSKQNIKFYKIKTHLAKVLFKESVYHNIINLIEGPLLLAYSSQNNEKLLDFNDIEKNLTLLGYKTGSKFYSAPELPQEKNFTQTATQLKYCFATQKPLKKLLLILGLKNENKSP</sequence>
<accession>A0A0K2RWE4</accession>
<dbReference type="RefSeq" id="YP_009163707.1">
    <property type="nucleotide sequence ID" value="NC_027747.1"/>
</dbReference>
<protein>
    <recommendedName>
        <fullName evidence="3">Ribosomal protein L10</fullName>
    </recommendedName>
</protein>
<evidence type="ECO:0000313" key="2">
    <source>
        <dbReference type="EMBL" id="BAS19161.1"/>
    </source>
</evidence>
<evidence type="ECO:0008006" key="3">
    <source>
        <dbReference type="Google" id="ProtNLM"/>
    </source>
</evidence>
<dbReference type="Gene3D" id="3.30.70.1730">
    <property type="match status" value="1"/>
</dbReference>
<dbReference type="InterPro" id="IPR001790">
    <property type="entry name" value="Ribosomal_uL10"/>
</dbReference>
<comment type="similarity">
    <text evidence="1">Belongs to the universal ribosomal protein uL10 family.</text>
</comment>
<dbReference type="EMBL" id="AP014626">
    <property type="protein sequence ID" value="BAS19161.1"/>
    <property type="molecule type" value="Genomic_DNA"/>
</dbReference>
<organism evidence="2">
    <name type="scientific">Triparma laevis</name>
    <dbReference type="NCBI Taxonomy" id="1534972"/>
    <lineage>
        <taxon>Eukaryota</taxon>
        <taxon>Sar</taxon>
        <taxon>Stramenopiles</taxon>
        <taxon>Ochrophyta</taxon>
        <taxon>Bolidophyceae</taxon>
        <taxon>Parmales</taxon>
        <taxon>Triparmaceae</taxon>
        <taxon>Triparma</taxon>
    </lineage>
</organism>
<proteinExistence type="inferred from homology"/>
<gene>
    <name evidence="2" type="primary">ORF159</name>
</gene>
<dbReference type="GeneID" id="25398395"/>
<reference evidence="2" key="1">
    <citation type="journal article" date="2016" name="Curr. Genet.">
        <title>Sequencing and analysis of the complete organellar genomes of Parmales, a closely related group to Bacillariophyta (diatoms).</title>
        <authorList>
            <person name="Tajima N."/>
            <person name="Saitoh K."/>
            <person name="Sato S."/>
            <person name="Maruyama F."/>
            <person name="Ichinomiya M."/>
            <person name="Yoshikawa S."/>
            <person name="Kurokawa K."/>
            <person name="Ohta H."/>
            <person name="Tabata S."/>
            <person name="Kuwata A."/>
            <person name="Sato N."/>
        </authorList>
    </citation>
    <scope>NUCLEOTIDE SEQUENCE</scope>
</reference>
<dbReference type="SUPFAM" id="SSF160369">
    <property type="entry name" value="Ribosomal protein L10-like"/>
    <property type="match status" value="1"/>
</dbReference>
<keyword evidence="2" id="KW-0496">Mitochondrion</keyword>
<name>A0A0K2RWE4_9STRA</name>
<dbReference type="AlphaFoldDB" id="A0A0K2RWE4"/>
<dbReference type="InterPro" id="IPR043141">
    <property type="entry name" value="Ribosomal_uL10-like_sf"/>
</dbReference>
<evidence type="ECO:0000256" key="1">
    <source>
        <dbReference type="ARBA" id="ARBA00008889"/>
    </source>
</evidence>
<dbReference type="Pfam" id="PF00466">
    <property type="entry name" value="Ribosomal_L10"/>
    <property type="match status" value="1"/>
</dbReference>
<geneLocation type="mitochondrion" evidence="2"/>